<dbReference type="EMBL" id="PNBA02000007">
    <property type="protein sequence ID" value="KAG6418212.1"/>
    <property type="molecule type" value="Genomic_DNA"/>
</dbReference>
<keyword evidence="2" id="KW-1185">Reference proteome</keyword>
<evidence type="ECO:0000313" key="1">
    <source>
        <dbReference type="EMBL" id="KAG6418212.1"/>
    </source>
</evidence>
<dbReference type="AlphaFoldDB" id="A0A8X8ZV76"/>
<reference evidence="1" key="1">
    <citation type="submission" date="2018-01" db="EMBL/GenBank/DDBJ databases">
        <authorList>
            <person name="Mao J.F."/>
        </authorList>
    </citation>
    <scope>NUCLEOTIDE SEQUENCE</scope>
    <source>
        <strain evidence="1">Huo1</strain>
        <tissue evidence="1">Leaf</tissue>
    </source>
</reference>
<comment type="caution">
    <text evidence="1">The sequence shown here is derived from an EMBL/GenBank/DDBJ whole genome shotgun (WGS) entry which is preliminary data.</text>
</comment>
<sequence length="130" mass="14751">MSMVYPTKLKILVFYVITPIQTDEPPFLEDYEIGYVKNDKIYLYSTAIYQEEWFDTLSLLESDSDDDFSSVHGDNGPFTNGRVLHYEVDSKSNLKELFSSKDGVMLIDAQRKGHPGLVQSEDSGAVKTLN</sequence>
<proteinExistence type="predicted"/>
<evidence type="ECO:0000313" key="2">
    <source>
        <dbReference type="Proteomes" id="UP000298416"/>
    </source>
</evidence>
<gene>
    <name evidence="1" type="ORF">SASPL_120412</name>
</gene>
<protein>
    <submittedName>
        <fullName evidence="1">Uncharacterized protein</fullName>
    </submittedName>
</protein>
<reference evidence="1" key="2">
    <citation type="submission" date="2020-08" db="EMBL/GenBank/DDBJ databases">
        <title>Plant Genome Project.</title>
        <authorList>
            <person name="Zhang R.-G."/>
        </authorList>
    </citation>
    <scope>NUCLEOTIDE SEQUENCE</scope>
    <source>
        <strain evidence="1">Huo1</strain>
        <tissue evidence="1">Leaf</tissue>
    </source>
</reference>
<accession>A0A8X8ZV76</accession>
<organism evidence="1">
    <name type="scientific">Salvia splendens</name>
    <name type="common">Scarlet sage</name>
    <dbReference type="NCBI Taxonomy" id="180675"/>
    <lineage>
        <taxon>Eukaryota</taxon>
        <taxon>Viridiplantae</taxon>
        <taxon>Streptophyta</taxon>
        <taxon>Embryophyta</taxon>
        <taxon>Tracheophyta</taxon>
        <taxon>Spermatophyta</taxon>
        <taxon>Magnoliopsida</taxon>
        <taxon>eudicotyledons</taxon>
        <taxon>Gunneridae</taxon>
        <taxon>Pentapetalae</taxon>
        <taxon>asterids</taxon>
        <taxon>lamiids</taxon>
        <taxon>Lamiales</taxon>
        <taxon>Lamiaceae</taxon>
        <taxon>Nepetoideae</taxon>
        <taxon>Mentheae</taxon>
        <taxon>Salviinae</taxon>
        <taxon>Salvia</taxon>
        <taxon>Salvia subgen. Calosphace</taxon>
        <taxon>core Calosphace</taxon>
    </lineage>
</organism>
<name>A0A8X8ZV76_SALSN</name>
<dbReference type="Proteomes" id="UP000298416">
    <property type="component" value="Unassembled WGS sequence"/>
</dbReference>